<dbReference type="PANTHER" id="PTHR43785:SF12">
    <property type="entry name" value="TYPE-1 GLUTAMINE SYNTHETASE 2"/>
    <property type="match status" value="1"/>
</dbReference>
<evidence type="ECO:0000256" key="3">
    <source>
        <dbReference type="ARBA" id="ARBA00022598"/>
    </source>
</evidence>
<gene>
    <name evidence="11" type="ORF">PM02_09350</name>
</gene>
<dbReference type="InterPro" id="IPR014746">
    <property type="entry name" value="Gln_synth/guanido_kin_cat_dom"/>
</dbReference>
<evidence type="ECO:0000256" key="6">
    <source>
        <dbReference type="ARBA" id="ARBA00023231"/>
    </source>
</evidence>
<keyword evidence="3" id="KW-0436">Ligase</keyword>
<comment type="function">
    <text evidence="2">Catalyzes the ATP-dependent biosynthesis of glutamine from glutamate and ammonia.</text>
</comment>
<feature type="domain" description="GS catalytic" evidence="10">
    <location>
        <begin position="126"/>
        <end position="467"/>
    </location>
</feature>
<dbReference type="STRING" id="83219.PM02_09350"/>
<dbReference type="eggNOG" id="COG0174">
    <property type="taxonomic scope" value="Bacteria"/>
</dbReference>
<keyword evidence="5" id="KW-0067">ATP-binding</keyword>
<organism evidence="11 12">
    <name type="scientific">Sulfitobacter mediterraneus</name>
    <dbReference type="NCBI Taxonomy" id="83219"/>
    <lineage>
        <taxon>Bacteria</taxon>
        <taxon>Pseudomonadati</taxon>
        <taxon>Pseudomonadota</taxon>
        <taxon>Alphaproteobacteria</taxon>
        <taxon>Rhodobacterales</taxon>
        <taxon>Roseobacteraceae</taxon>
        <taxon>Sulfitobacter</taxon>
    </lineage>
</organism>
<dbReference type="SUPFAM" id="SSF55931">
    <property type="entry name" value="Glutamine synthetase/guanido kinase"/>
    <property type="match status" value="1"/>
</dbReference>
<dbReference type="Gene3D" id="3.30.590.10">
    <property type="entry name" value="Glutamine synthetase/guanido kinase, catalytic domain"/>
    <property type="match status" value="1"/>
</dbReference>
<evidence type="ECO:0000256" key="7">
    <source>
        <dbReference type="PROSITE-ProRule" id="PRU01330"/>
    </source>
</evidence>
<dbReference type="PANTHER" id="PTHR43785">
    <property type="entry name" value="GAMMA-GLUTAMYLPUTRESCINE SYNTHETASE"/>
    <property type="match status" value="1"/>
</dbReference>
<dbReference type="GO" id="GO:0005524">
    <property type="term" value="F:ATP binding"/>
    <property type="evidence" value="ECO:0007669"/>
    <property type="project" value="UniProtKB-KW"/>
</dbReference>
<evidence type="ECO:0000313" key="11">
    <source>
        <dbReference type="EMBL" id="KAJ03101.1"/>
    </source>
</evidence>
<dbReference type="InterPro" id="IPR008146">
    <property type="entry name" value="Gln_synth_cat_dom"/>
</dbReference>
<evidence type="ECO:0000256" key="2">
    <source>
        <dbReference type="ARBA" id="ARBA00003117"/>
    </source>
</evidence>
<keyword evidence="4" id="KW-0547">Nucleotide-binding</keyword>
<dbReference type="Proteomes" id="UP000027337">
    <property type="component" value="Unassembled WGS sequence"/>
</dbReference>
<comment type="caution">
    <text evidence="11">The sequence shown here is derived from an EMBL/GenBank/DDBJ whole genome shotgun (WGS) entry which is preliminary data.</text>
</comment>
<evidence type="ECO:0000313" key="12">
    <source>
        <dbReference type="Proteomes" id="UP000027337"/>
    </source>
</evidence>
<dbReference type="PROSITE" id="PS51987">
    <property type="entry name" value="GS_CATALYTIC"/>
    <property type="match status" value="1"/>
</dbReference>
<evidence type="ECO:0000256" key="1">
    <source>
        <dbReference type="ARBA" id="ARBA00001946"/>
    </source>
</evidence>
<evidence type="ECO:0000256" key="4">
    <source>
        <dbReference type="ARBA" id="ARBA00022741"/>
    </source>
</evidence>
<feature type="domain" description="GS beta-grasp" evidence="9">
    <location>
        <begin position="18"/>
        <end position="119"/>
    </location>
</feature>
<dbReference type="GO" id="GO:0004356">
    <property type="term" value="F:glutamine synthetase activity"/>
    <property type="evidence" value="ECO:0007669"/>
    <property type="project" value="InterPro"/>
</dbReference>
<evidence type="ECO:0000256" key="5">
    <source>
        <dbReference type="ARBA" id="ARBA00022840"/>
    </source>
</evidence>
<comment type="cofactor">
    <cofactor evidence="1">
        <name>Mg(2+)</name>
        <dbReference type="ChEBI" id="CHEBI:18420"/>
    </cofactor>
</comment>
<dbReference type="Gene3D" id="3.10.20.70">
    <property type="entry name" value="Glutamine synthetase, N-terminal domain"/>
    <property type="match status" value="1"/>
</dbReference>
<evidence type="ECO:0000259" key="10">
    <source>
        <dbReference type="PROSITE" id="PS51987"/>
    </source>
</evidence>
<dbReference type="Pfam" id="PF00120">
    <property type="entry name" value="Gln-synt_C"/>
    <property type="match status" value="1"/>
</dbReference>
<accession>A0A061SN09</accession>
<dbReference type="AlphaFoldDB" id="A0A061SN09"/>
<protein>
    <submittedName>
        <fullName evidence="11">Glutamine synthetase</fullName>
    </submittedName>
</protein>
<dbReference type="SUPFAM" id="SSF54368">
    <property type="entry name" value="Glutamine synthetase, N-terminal domain"/>
    <property type="match status" value="1"/>
</dbReference>
<comment type="similarity">
    <text evidence="7 8">Belongs to the glutamine synthetase family.</text>
</comment>
<evidence type="ECO:0000256" key="8">
    <source>
        <dbReference type="RuleBase" id="RU000384"/>
    </source>
</evidence>
<keyword evidence="6" id="KW-0535">Nitrogen fixation</keyword>
<dbReference type="GO" id="GO:0006542">
    <property type="term" value="P:glutamine biosynthetic process"/>
    <property type="evidence" value="ECO:0007669"/>
    <property type="project" value="InterPro"/>
</dbReference>
<dbReference type="InterPro" id="IPR008147">
    <property type="entry name" value="Gln_synt_N"/>
</dbReference>
<sequence>MNTRADQISHVLETVAEQGIETLRICFADQHGILRGKTIVASALSSAFEKGIGIPSTLLLKDTSNSTVFPVWTEGAHVADLPLAGAGDVLIRPDPARFFILPWSPHSAILLCDVIDRRGAAVPFASGAVLAKAVADLDAAGYQAVFGLEVEFQVFHLHDAALGHDQATMPPAPVQTSNLTQGHQYLSETRYSEAQDLLDDLRRHADALGLEPRSMEIEMGPSQFEFTFAPSDPQTQADRFVLFRTMVKEVCRARGLHATFMAKPNLPNAAANGWHIHQSLIANDTGQNVFVPEADGGLTPQADGWIAGLLAHATASCLLTNPTVNSYKRFTPFQLAPNRIQWGWDNRGAMVRALMYPGDAASRIENRVADTTANPHFAFAAQIYAGLSGLRSQTPAPPATESPYGEGTDRLPQSLLAAIEAFDGSGHIRQNFGDAFTSYLATLKRAEWDRYLMTVSEWEQQEYFGLF</sequence>
<name>A0A061SN09_9RHOB</name>
<dbReference type="InterPro" id="IPR036651">
    <property type="entry name" value="Gln_synt_N_sf"/>
</dbReference>
<proteinExistence type="inferred from homology"/>
<evidence type="ECO:0000259" key="9">
    <source>
        <dbReference type="PROSITE" id="PS51986"/>
    </source>
</evidence>
<dbReference type="PROSITE" id="PS51986">
    <property type="entry name" value="GS_BETA_GRASP"/>
    <property type="match status" value="1"/>
</dbReference>
<keyword evidence="12" id="KW-1185">Reference proteome</keyword>
<dbReference type="EMBL" id="JEMU01000007">
    <property type="protein sequence ID" value="KAJ03101.1"/>
    <property type="molecule type" value="Genomic_DNA"/>
</dbReference>
<dbReference type="RefSeq" id="WP_037907646.1">
    <property type="nucleotide sequence ID" value="NZ_JEMU01000007.1"/>
</dbReference>
<reference evidence="11 12" key="1">
    <citation type="journal article" date="2014" name="Genome Announc.">
        <title>Draft Genome Sequences of Two Isolates of the Roseobacter Group, Sulfitobacter sp. Strains 3SOLIMAR09 and 1FIGIMAR09, from Harbors of Mallorca Island (Mediterranean Sea).</title>
        <authorList>
            <person name="Mas-Llado M."/>
            <person name="Pina-Villalonga J.M."/>
            <person name="Brunet-Galmes I."/>
            <person name="Nogales B."/>
            <person name="Bosch R."/>
        </authorList>
    </citation>
    <scope>NUCLEOTIDE SEQUENCE [LARGE SCALE GENOMIC DNA]</scope>
    <source>
        <strain evidence="11 12">1FIGIMAR09</strain>
    </source>
</reference>
<dbReference type="SMART" id="SM01230">
    <property type="entry name" value="Gln-synt_C"/>
    <property type="match status" value="1"/>
</dbReference>